<proteinExistence type="predicted"/>
<reference evidence="2" key="1">
    <citation type="submission" date="2022-11" db="UniProtKB">
        <authorList>
            <consortium name="WormBaseParasite"/>
        </authorList>
    </citation>
    <scope>IDENTIFICATION</scope>
</reference>
<organism evidence="1 2">
    <name type="scientific">Panagrolaimus sp. JU765</name>
    <dbReference type="NCBI Taxonomy" id="591449"/>
    <lineage>
        <taxon>Eukaryota</taxon>
        <taxon>Metazoa</taxon>
        <taxon>Ecdysozoa</taxon>
        <taxon>Nematoda</taxon>
        <taxon>Chromadorea</taxon>
        <taxon>Rhabditida</taxon>
        <taxon>Tylenchina</taxon>
        <taxon>Panagrolaimomorpha</taxon>
        <taxon>Panagrolaimoidea</taxon>
        <taxon>Panagrolaimidae</taxon>
        <taxon>Panagrolaimus</taxon>
    </lineage>
</organism>
<dbReference type="WBParaSite" id="JU765_v2.g928.t1">
    <property type="protein sequence ID" value="JU765_v2.g928.t1"/>
    <property type="gene ID" value="JU765_v2.g928"/>
</dbReference>
<accession>A0AC34RQL1</accession>
<dbReference type="Proteomes" id="UP000887576">
    <property type="component" value="Unplaced"/>
</dbReference>
<name>A0AC34RQL1_9BILA</name>
<evidence type="ECO:0000313" key="2">
    <source>
        <dbReference type="WBParaSite" id="JU765_v2.g928.t1"/>
    </source>
</evidence>
<protein>
    <submittedName>
        <fullName evidence="2">Globin family profile domain-containing protein</fullName>
    </submittedName>
</protein>
<evidence type="ECO:0000313" key="1">
    <source>
        <dbReference type="Proteomes" id="UP000887576"/>
    </source>
</evidence>
<sequence>MVNTDLLKKHAAQYKLGKDTAGEFHRQLFKLHPDCAEPYDAEDIDPDAVVHSQKFIMYGMSELQYFFRLPEAVEDDRKWRSALSCFKEQYSDVGFPLEKFNKTTDAFLAAMEKNAGGVNAEQKKNWEELLKKAYADMKSWGWY</sequence>